<comment type="subcellular location">
    <subcellularLocation>
        <location evidence="1">Cell membrane</location>
        <topology evidence="1">Multi-pass membrane protein</topology>
    </subcellularLocation>
</comment>
<evidence type="ECO:0000256" key="5">
    <source>
        <dbReference type="ARBA" id="ARBA00022989"/>
    </source>
</evidence>
<feature type="compositionally biased region" description="Basic and acidic residues" evidence="7">
    <location>
        <begin position="255"/>
        <end position="269"/>
    </location>
</feature>
<keyword evidence="4 8" id="KW-0812">Transmembrane</keyword>
<dbReference type="CDD" id="cd06174">
    <property type="entry name" value="MFS"/>
    <property type="match status" value="1"/>
</dbReference>
<evidence type="ECO:0000256" key="8">
    <source>
        <dbReference type="SAM" id="Phobius"/>
    </source>
</evidence>
<name>A0A166V7T4_9HYPO</name>
<feature type="compositionally biased region" description="Polar residues" evidence="7">
    <location>
        <begin position="63"/>
        <end position="80"/>
    </location>
</feature>
<feature type="transmembrane region" description="Helical" evidence="8">
    <location>
        <begin position="836"/>
        <end position="857"/>
    </location>
</feature>
<organism evidence="9 10">
    <name type="scientific">Moelleriella libera RCEF 2490</name>
    <dbReference type="NCBI Taxonomy" id="1081109"/>
    <lineage>
        <taxon>Eukaryota</taxon>
        <taxon>Fungi</taxon>
        <taxon>Dikarya</taxon>
        <taxon>Ascomycota</taxon>
        <taxon>Pezizomycotina</taxon>
        <taxon>Sordariomycetes</taxon>
        <taxon>Hypocreomycetidae</taxon>
        <taxon>Hypocreales</taxon>
        <taxon>Clavicipitaceae</taxon>
        <taxon>Moelleriella</taxon>
    </lineage>
</organism>
<feature type="region of interest" description="Disordered" evidence="7">
    <location>
        <begin position="515"/>
        <end position="593"/>
    </location>
</feature>
<dbReference type="EMBL" id="AZGY01000001">
    <property type="protein sequence ID" value="OAA33364.1"/>
    <property type="molecule type" value="Genomic_DNA"/>
</dbReference>
<feature type="transmembrane region" description="Helical" evidence="8">
    <location>
        <begin position="1160"/>
        <end position="1179"/>
    </location>
</feature>
<feature type="compositionally biased region" description="Basic and acidic residues" evidence="7">
    <location>
        <begin position="1351"/>
        <end position="1360"/>
    </location>
</feature>
<feature type="compositionally biased region" description="Basic residues" evidence="7">
    <location>
        <begin position="1295"/>
        <end position="1305"/>
    </location>
</feature>
<dbReference type="Gene3D" id="1.20.1250.20">
    <property type="entry name" value="MFS general substrate transporter like domains"/>
    <property type="match status" value="1"/>
</dbReference>
<feature type="compositionally biased region" description="Polar residues" evidence="7">
    <location>
        <begin position="575"/>
        <end position="586"/>
    </location>
</feature>
<proteinExistence type="predicted"/>
<feature type="region of interest" description="Disordered" evidence="7">
    <location>
        <begin position="141"/>
        <end position="199"/>
    </location>
</feature>
<evidence type="ECO:0000313" key="9">
    <source>
        <dbReference type="EMBL" id="OAA33364.1"/>
    </source>
</evidence>
<gene>
    <name evidence="9" type="ORF">AAL_00829</name>
</gene>
<dbReference type="InterPro" id="IPR036259">
    <property type="entry name" value="MFS_trans_sf"/>
</dbReference>
<evidence type="ECO:0000256" key="2">
    <source>
        <dbReference type="ARBA" id="ARBA00022448"/>
    </source>
</evidence>
<sequence>MSSSKLSSKSTATETGQGTAKGVPTSPRTPNEVRLMAAYADHRYVSKEQNVYARRAKAAPFSSYDSYNDNPATSDGRDTTITPLSSTAVSLDDLQRTVFESKLSSIRSDTGRDRDRMREWIDRKALSDATDATLSFYNSGHSTTPHRNYFPAPTSKVGPFAVPPPPQAGTTCDDSSEPEDSRTSGPEATGVDAQRDETTAESVLGVIPPESGLNSASNELSFQEDSFSTLGSHKGHHRPAAVVTGSWPAASKGVVPDRDTNEKRHDHNESSTSGHSQGQEKSEARDGQNPSEALPLTNIGTHAKAQSVLALDESAQMEVPRPMPSATTSKDLLHAPIPISKIRPFIQSQTSNVGDPHAHRITPKVTPAVGLLGSTSAAPTAPPNNLDNLARPKSQRTSLVAASRTSSNYSQPLSSLTDYTRTAQWLRDVLKYPETYTSKYTTRPGRIDRARTSSPEHKGRSSSIPACAAPSKPRGRVSLASGTNSDNIDGVEFTRAVSDFERLLSEALTLATRVVDHPASSPSQNSFRQPLKSPRSRSQSLVHRVRVNSPRSALTSPTTDGSGDFGSTAGRDKSQPSADQQDTKSAQPRLARKSNFVKSLHYVRGENEVVAKTDQVPRADLEVPRRKSSRKLDALSLETAAIPKDSRPHAGEAVLAHGLGSGAQDLADRGKGQAHLVRPPGAESLRPNRRAGHLSAASQESVVQGVNATEKRLRADHVISLRRRSHVSLRGAQGFSLAKSHGRQPVARDWSTSRKRFVASVACLSTGLVGILRLTNPASWTCLLLVSRAVMGVSLGFASMNFHSVLTDLFGASLMSCNPHQEVVDDHDARRHGGGMGVWLGIWTWCWIGSLGIGFLTGACIIDSLHPAWGFYVSIMIIAVVVFLNVLCPEVRRSAYRRSVAEVRSGGDVSRRLARGEIMMHRVKTGPRWWGQEVYHGVALNLEMLRQPGFAVMTIYSAWIYAQVVLIIILLGSLVSRIYHLRSTEVGLFVGVMALGAVLAIPFQKANLFSRSRQAQLNSNLATLERKVAWSSHLVRRTVFTLLLPISGICYTAVSSGPPIHVSVPTIFSGLVGFLSCLAISECNGLVMEAFDCSDLSPGMIGRQKGASGKSQKRTNYSSFPRVTAGFACIHSLAFFLAAGATALGGYVTRTLGQQVSTGVVAGILLILTLLLLAVLIRFTEVQIVPRSRSAEMDRLVDARRRSTIRRVSMPYDPQAVIEEEKAWRPVMIGNPTNRTRRMNVFELGGMTRWQEVRRKNKLIDAGAHLNWQALDQGMEALDDQLSDFRRNAHDLLHSKKQSARRLRRTNGSSDQDKPIEMKSLGSQSRHDEFSQANGQQRACALSRTTDQGSDENRGRKGQP</sequence>
<keyword evidence="2" id="KW-0813">Transport</keyword>
<evidence type="ECO:0000256" key="4">
    <source>
        <dbReference type="ARBA" id="ARBA00022692"/>
    </source>
</evidence>
<feature type="transmembrane region" description="Helical" evidence="8">
    <location>
        <begin position="1060"/>
        <end position="1080"/>
    </location>
</feature>
<accession>A0A166V7T4</accession>
<protein>
    <submittedName>
        <fullName evidence="9">Major facilitator superfamily domain, general substrate transporter</fullName>
    </submittedName>
</protein>
<dbReference type="Proteomes" id="UP000078544">
    <property type="component" value="Unassembled WGS sequence"/>
</dbReference>
<feature type="transmembrane region" description="Helical" evidence="8">
    <location>
        <begin position="1123"/>
        <end position="1148"/>
    </location>
</feature>
<evidence type="ECO:0000256" key="7">
    <source>
        <dbReference type="SAM" id="MobiDB-lite"/>
    </source>
</evidence>
<comment type="caution">
    <text evidence="9">The sequence shown here is derived from an EMBL/GenBank/DDBJ whole genome shotgun (WGS) entry which is preliminary data.</text>
</comment>
<feature type="region of interest" description="Disordered" evidence="7">
    <location>
        <begin position="672"/>
        <end position="701"/>
    </location>
</feature>
<feature type="region of interest" description="Disordered" evidence="7">
    <location>
        <begin position="370"/>
        <end position="414"/>
    </location>
</feature>
<keyword evidence="5 8" id="KW-1133">Transmembrane helix</keyword>
<feature type="transmembrane region" description="Helical" evidence="8">
    <location>
        <begin position="986"/>
        <end position="1003"/>
    </location>
</feature>
<dbReference type="SUPFAM" id="SSF103473">
    <property type="entry name" value="MFS general substrate transporter"/>
    <property type="match status" value="1"/>
</dbReference>
<feature type="region of interest" description="Disordered" evidence="7">
    <location>
        <begin position="58"/>
        <end position="80"/>
    </location>
</feature>
<feature type="compositionally biased region" description="Polar residues" evidence="7">
    <location>
        <begin position="395"/>
        <end position="414"/>
    </location>
</feature>
<feature type="transmembrane region" description="Helical" evidence="8">
    <location>
        <begin position="869"/>
        <end position="888"/>
    </location>
</feature>
<keyword evidence="3" id="KW-1003">Cell membrane</keyword>
<feature type="compositionally biased region" description="Polar residues" evidence="7">
    <location>
        <begin position="373"/>
        <end position="387"/>
    </location>
</feature>
<feature type="compositionally biased region" description="Basic and acidic residues" evidence="7">
    <location>
        <begin position="445"/>
        <end position="459"/>
    </location>
</feature>
<dbReference type="OrthoDB" id="10250282at2759"/>
<evidence type="ECO:0000256" key="1">
    <source>
        <dbReference type="ARBA" id="ARBA00004651"/>
    </source>
</evidence>
<keyword evidence="10" id="KW-1185">Reference proteome</keyword>
<reference evidence="9 10" key="1">
    <citation type="journal article" date="2016" name="Genome Biol. Evol.">
        <title>Divergent and convergent evolution of fungal pathogenicity.</title>
        <authorList>
            <person name="Shang Y."/>
            <person name="Xiao G."/>
            <person name="Zheng P."/>
            <person name="Cen K."/>
            <person name="Zhan S."/>
            <person name="Wang C."/>
        </authorList>
    </citation>
    <scope>NUCLEOTIDE SEQUENCE [LARGE SCALE GENOMIC DNA]</scope>
    <source>
        <strain evidence="9 10">RCEF 2490</strain>
    </source>
</reference>
<feature type="region of interest" description="Disordered" evidence="7">
    <location>
        <begin position="439"/>
        <end position="488"/>
    </location>
</feature>
<dbReference type="GO" id="GO:0022857">
    <property type="term" value="F:transmembrane transporter activity"/>
    <property type="evidence" value="ECO:0007669"/>
    <property type="project" value="TreeGrafter"/>
</dbReference>
<dbReference type="PANTHER" id="PTHR23502:SF186">
    <property type="entry name" value="MAJOR FACILITATOR SUPERFAMILY (MFS) PROFILE DOMAIN-CONTAINING PROTEIN"/>
    <property type="match status" value="1"/>
</dbReference>
<feature type="region of interest" description="Disordered" evidence="7">
    <location>
        <begin position="1"/>
        <end position="33"/>
    </location>
</feature>
<evidence type="ECO:0000256" key="6">
    <source>
        <dbReference type="ARBA" id="ARBA00023136"/>
    </source>
</evidence>
<feature type="transmembrane region" description="Helical" evidence="8">
    <location>
        <begin position="1034"/>
        <end position="1054"/>
    </location>
</feature>
<dbReference type="PANTHER" id="PTHR23502">
    <property type="entry name" value="MAJOR FACILITATOR SUPERFAMILY"/>
    <property type="match status" value="1"/>
</dbReference>
<feature type="transmembrane region" description="Helical" evidence="8">
    <location>
        <begin position="950"/>
        <end position="974"/>
    </location>
</feature>
<feature type="compositionally biased region" description="Low complexity" evidence="7">
    <location>
        <begin position="1"/>
        <end position="10"/>
    </location>
</feature>
<evidence type="ECO:0000256" key="3">
    <source>
        <dbReference type="ARBA" id="ARBA00022475"/>
    </source>
</evidence>
<feature type="compositionally biased region" description="Polar residues" evidence="7">
    <location>
        <begin position="549"/>
        <end position="561"/>
    </location>
</feature>
<evidence type="ECO:0000313" key="10">
    <source>
        <dbReference type="Proteomes" id="UP000078544"/>
    </source>
</evidence>
<dbReference type="GO" id="GO:0005886">
    <property type="term" value="C:plasma membrane"/>
    <property type="evidence" value="ECO:0007669"/>
    <property type="project" value="UniProtKB-SubCell"/>
</dbReference>
<feature type="compositionally biased region" description="Polar residues" evidence="7">
    <location>
        <begin position="1331"/>
        <end position="1348"/>
    </location>
</feature>
<dbReference type="STRING" id="1081109.A0A166V7T4"/>
<feature type="region of interest" description="Disordered" evidence="7">
    <location>
        <begin position="227"/>
        <end position="295"/>
    </location>
</feature>
<feature type="region of interest" description="Disordered" evidence="7">
    <location>
        <begin position="1293"/>
        <end position="1360"/>
    </location>
</feature>
<keyword evidence="6 8" id="KW-0472">Membrane</keyword>